<evidence type="ECO:0000313" key="1">
    <source>
        <dbReference type="EMBL" id="KGR88751.1"/>
    </source>
</evidence>
<accession>A0ABR4Y4C4</accession>
<reference evidence="1 2" key="1">
    <citation type="submission" date="2014-02" db="EMBL/GenBank/DDBJ databases">
        <title>Draft genome sequence of Lysinibacillus boronitolerans NBRC 103108.</title>
        <authorList>
            <person name="Zhang F."/>
            <person name="Wang G."/>
            <person name="Zhang L."/>
        </authorList>
    </citation>
    <scope>NUCLEOTIDE SEQUENCE [LARGE SCALE GENOMIC DNA]</scope>
    <source>
        <strain evidence="1 2">NBRC 103108</strain>
    </source>
</reference>
<dbReference type="RefSeq" id="WP_016995033.1">
    <property type="nucleotide sequence ID" value="NZ_AVCW01000026.1"/>
</dbReference>
<proteinExistence type="predicted"/>
<organism evidence="1 2">
    <name type="scientific">Lysinibacillus boronitolerans JCM 21713 = 10a = NBRC 103108</name>
    <dbReference type="NCBI Taxonomy" id="1294264"/>
    <lineage>
        <taxon>Bacteria</taxon>
        <taxon>Bacillati</taxon>
        <taxon>Bacillota</taxon>
        <taxon>Bacilli</taxon>
        <taxon>Bacillales</taxon>
        <taxon>Bacillaceae</taxon>
        <taxon>Lysinibacillus</taxon>
    </lineage>
</organism>
<gene>
    <name evidence="1" type="ORF">CD31_02700</name>
</gene>
<dbReference type="EMBL" id="JPVR01000056">
    <property type="protein sequence ID" value="KGR88751.1"/>
    <property type="molecule type" value="Genomic_DNA"/>
</dbReference>
<dbReference type="Proteomes" id="UP000030487">
    <property type="component" value="Unassembled WGS sequence"/>
</dbReference>
<name>A0ABR4Y4C4_9BACI</name>
<comment type="caution">
    <text evidence="1">The sequence shown here is derived from an EMBL/GenBank/DDBJ whole genome shotgun (WGS) entry which is preliminary data.</text>
</comment>
<sequence length="115" mass="13353">MKFQKMYSAEEFADQVGEKVANIRAFRLFAREFNLIQNHELLTEAFLPAWDIAQKLHYENNVKWENAMKHGLSEVFGVTVDQSSSEKESATTNNIDEKLDEIIVYLKRIVTALEK</sequence>
<keyword evidence="2" id="KW-1185">Reference proteome</keyword>
<evidence type="ECO:0000313" key="2">
    <source>
        <dbReference type="Proteomes" id="UP000030487"/>
    </source>
</evidence>
<protein>
    <submittedName>
        <fullName evidence="1">Uncharacterized protein</fullName>
    </submittedName>
</protein>